<sequence>MASFSCKNLKIKQDMSSRTLPGNCVRHRFRAFRCWPFMLLMPFLAIGLGACQPDDPWQFNICRIALPGIEDEAPKIRLLTRFDEITDQTRITLHYQIILDNARTVPDKAPSPSAISSLPVHQMSCLFSHADKPNGPGTLIGIETSRFGPISPTHLSILNRFWLDRVGRQALDRYENPDQHGLTPDVPEVSRDLAYGLQLGINGLSRGAIYGLLALSFTLIYGLIGRINLAFGEIVMTAALSTVIGGLLLSSLAGWNLFLIVIGATAMAVFVGSGLSHLTWRNVFGQLGRKAAGGRAVIVASLGCVLFIQEFVRLVISARNFNLPPLWQYSFPVLRSDQFVVRMLGFDVLSIGMAVAVGGVLIWMMANTRFGRQWRAISQDRIAAGLCGISLQRIEQQSFVLAGFLCGITGAVMALRYGVINFHSGTLFGFKALVAAILGGIGQMRGAWLGGFVIGLTEAYWSGYFGGAYRDVAVFGLLAAILVLRPGGLLGVNDGKDSLFSPRAGQI</sequence>
<gene>
    <name evidence="10" type="ORF">CU041_03310</name>
</gene>
<evidence type="ECO:0000256" key="9">
    <source>
        <dbReference type="SAM" id="Phobius"/>
    </source>
</evidence>
<dbReference type="EMBL" id="PGTS01000001">
    <property type="protein sequence ID" value="PKR52629.1"/>
    <property type="molecule type" value="Genomic_DNA"/>
</dbReference>
<feature type="transmembrane region" description="Helical" evidence="9">
    <location>
        <begin position="207"/>
        <end position="224"/>
    </location>
</feature>
<dbReference type="PANTHER" id="PTHR11795">
    <property type="entry name" value="BRANCHED-CHAIN AMINO ACID TRANSPORT SYSTEM PERMEASE PROTEIN LIVH"/>
    <property type="match status" value="1"/>
</dbReference>
<dbReference type="InterPro" id="IPR001851">
    <property type="entry name" value="ABC_transp_permease"/>
</dbReference>
<feature type="transmembrane region" description="Helical" evidence="9">
    <location>
        <begin position="255"/>
        <end position="275"/>
    </location>
</feature>
<evidence type="ECO:0000256" key="4">
    <source>
        <dbReference type="ARBA" id="ARBA00022692"/>
    </source>
</evidence>
<keyword evidence="2" id="KW-0813">Transport</keyword>
<feature type="transmembrane region" description="Helical" evidence="9">
    <location>
        <begin position="339"/>
        <end position="366"/>
    </location>
</feature>
<reference evidence="10 11" key="1">
    <citation type="submission" date="2017-11" db="EMBL/GenBank/DDBJ databases">
        <title>Biodiversity and function of Thalassospira species in the particle-attached aromatic-hydrocarbon-degrading consortia from the surface seawater of the China South Sea.</title>
        <authorList>
            <person name="Dong C."/>
            <person name="Liu R."/>
            <person name="Shao Z."/>
        </authorList>
    </citation>
    <scope>NUCLEOTIDE SEQUENCE [LARGE SCALE GENOMIC DNA]</scope>
    <source>
        <strain evidence="10 11">139Z-12</strain>
    </source>
</reference>
<evidence type="ECO:0000256" key="2">
    <source>
        <dbReference type="ARBA" id="ARBA00022448"/>
    </source>
</evidence>
<keyword evidence="6 9" id="KW-1133">Transmembrane helix</keyword>
<dbReference type="CDD" id="cd06582">
    <property type="entry name" value="TM_PBP1_LivH_like"/>
    <property type="match status" value="1"/>
</dbReference>
<evidence type="ECO:0000256" key="5">
    <source>
        <dbReference type="ARBA" id="ARBA00022970"/>
    </source>
</evidence>
<dbReference type="InterPro" id="IPR052157">
    <property type="entry name" value="BCAA_transport_permease"/>
</dbReference>
<dbReference type="Proteomes" id="UP000233365">
    <property type="component" value="Unassembled WGS sequence"/>
</dbReference>
<keyword evidence="7 9" id="KW-0472">Membrane</keyword>
<protein>
    <recommendedName>
        <fullName evidence="12">Branched-chain amino acid ABC transporter permease</fullName>
    </recommendedName>
</protein>
<evidence type="ECO:0008006" key="12">
    <source>
        <dbReference type="Google" id="ProtNLM"/>
    </source>
</evidence>
<dbReference type="PANTHER" id="PTHR11795:SF445">
    <property type="entry name" value="AMINO ACID ABC TRANSPORTER PERMEASE PROTEIN"/>
    <property type="match status" value="1"/>
</dbReference>
<comment type="subcellular location">
    <subcellularLocation>
        <location evidence="1">Cell membrane</location>
        <topology evidence="1">Multi-pass membrane protein</topology>
    </subcellularLocation>
</comment>
<dbReference type="Pfam" id="PF02653">
    <property type="entry name" value="BPD_transp_2"/>
    <property type="match status" value="1"/>
</dbReference>
<evidence type="ECO:0000256" key="8">
    <source>
        <dbReference type="ARBA" id="ARBA00037998"/>
    </source>
</evidence>
<evidence type="ECO:0000256" key="7">
    <source>
        <dbReference type="ARBA" id="ARBA00023136"/>
    </source>
</evidence>
<organism evidence="10 11">
    <name type="scientific">Thalassospira povalilytica</name>
    <dbReference type="NCBI Taxonomy" id="732237"/>
    <lineage>
        <taxon>Bacteria</taxon>
        <taxon>Pseudomonadati</taxon>
        <taxon>Pseudomonadota</taxon>
        <taxon>Alphaproteobacteria</taxon>
        <taxon>Rhodospirillales</taxon>
        <taxon>Thalassospiraceae</taxon>
        <taxon>Thalassospira</taxon>
    </lineage>
</organism>
<keyword evidence="5" id="KW-0029">Amino-acid transport</keyword>
<evidence type="ECO:0000256" key="3">
    <source>
        <dbReference type="ARBA" id="ARBA00022475"/>
    </source>
</evidence>
<keyword evidence="11" id="KW-1185">Reference proteome</keyword>
<evidence type="ECO:0000313" key="11">
    <source>
        <dbReference type="Proteomes" id="UP000233365"/>
    </source>
</evidence>
<keyword evidence="3" id="KW-1003">Cell membrane</keyword>
<keyword evidence="4 9" id="KW-0812">Transmembrane</keyword>
<accession>A0ABX4RDE6</accession>
<feature type="transmembrane region" description="Helical" evidence="9">
    <location>
        <begin position="231"/>
        <end position="249"/>
    </location>
</feature>
<feature type="transmembrane region" description="Helical" evidence="9">
    <location>
        <begin position="399"/>
        <end position="419"/>
    </location>
</feature>
<feature type="transmembrane region" description="Helical" evidence="9">
    <location>
        <begin position="472"/>
        <end position="492"/>
    </location>
</feature>
<feature type="transmembrane region" description="Helical" evidence="9">
    <location>
        <begin position="448"/>
        <end position="466"/>
    </location>
</feature>
<evidence type="ECO:0000256" key="6">
    <source>
        <dbReference type="ARBA" id="ARBA00022989"/>
    </source>
</evidence>
<feature type="transmembrane region" description="Helical" evidence="9">
    <location>
        <begin position="296"/>
        <end position="319"/>
    </location>
</feature>
<name>A0ABX4RDE6_9PROT</name>
<proteinExistence type="inferred from homology"/>
<evidence type="ECO:0000313" key="10">
    <source>
        <dbReference type="EMBL" id="PKR52629.1"/>
    </source>
</evidence>
<comment type="similarity">
    <text evidence="8">Belongs to the binding-protein-dependent transport system permease family. LivHM subfamily.</text>
</comment>
<comment type="caution">
    <text evidence="10">The sequence shown here is derived from an EMBL/GenBank/DDBJ whole genome shotgun (WGS) entry which is preliminary data.</text>
</comment>
<evidence type="ECO:0000256" key="1">
    <source>
        <dbReference type="ARBA" id="ARBA00004651"/>
    </source>
</evidence>